<proteinExistence type="predicted"/>
<gene>
    <name evidence="2" type="ORF">GCM10025876_25530</name>
</gene>
<dbReference type="EMBL" id="BSUN01000001">
    <property type="protein sequence ID" value="GMA36349.1"/>
    <property type="molecule type" value="Genomic_DNA"/>
</dbReference>
<feature type="transmembrane region" description="Helical" evidence="1">
    <location>
        <begin position="72"/>
        <end position="94"/>
    </location>
</feature>
<evidence type="ECO:0000313" key="2">
    <source>
        <dbReference type="EMBL" id="GMA36349.1"/>
    </source>
</evidence>
<protein>
    <recommendedName>
        <fullName evidence="4">DUF4190 domain-containing protein</fullName>
    </recommendedName>
</protein>
<dbReference type="Proteomes" id="UP001157125">
    <property type="component" value="Unassembled WGS sequence"/>
</dbReference>
<feature type="transmembrane region" description="Helical" evidence="1">
    <location>
        <begin position="41"/>
        <end position="60"/>
    </location>
</feature>
<keyword evidence="3" id="KW-1185">Reference proteome</keyword>
<evidence type="ECO:0008006" key="4">
    <source>
        <dbReference type="Google" id="ProtNLM"/>
    </source>
</evidence>
<keyword evidence="1" id="KW-0472">Membrane</keyword>
<accession>A0ABQ6IF42</accession>
<reference evidence="3" key="1">
    <citation type="journal article" date="2019" name="Int. J. Syst. Evol. Microbiol.">
        <title>The Global Catalogue of Microorganisms (GCM) 10K type strain sequencing project: providing services to taxonomists for standard genome sequencing and annotation.</title>
        <authorList>
            <consortium name="The Broad Institute Genomics Platform"/>
            <consortium name="The Broad Institute Genome Sequencing Center for Infectious Disease"/>
            <person name="Wu L."/>
            <person name="Ma J."/>
        </authorList>
    </citation>
    <scope>NUCLEOTIDE SEQUENCE [LARGE SCALE GENOMIC DNA]</scope>
    <source>
        <strain evidence="3">NBRC 112299</strain>
    </source>
</reference>
<dbReference type="RefSeq" id="WP_284328509.1">
    <property type="nucleotide sequence ID" value="NZ_BSUN01000001.1"/>
</dbReference>
<name>A0ABQ6IF42_9MICO</name>
<keyword evidence="1" id="KW-0812">Transmembrane</keyword>
<sequence>MPDTETPTPQLSPAVRRYSVPFMVLLGLTLLLYLFSIPLAYGMLLTGPAAAIVGLRALWVTRKDKALAYFRLSMTFGIIVAGFMTVTGLSLVVFNGIVTDLSDCMDRAVTRSAVDQCEADYQDALNDVVEDIYERFGVTTGS</sequence>
<keyword evidence="1" id="KW-1133">Transmembrane helix</keyword>
<feature type="transmembrane region" description="Helical" evidence="1">
    <location>
        <begin position="18"/>
        <end position="35"/>
    </location>
</feature>
<organism evidence="2 3">
    <name type="scientific">Demequina litorisediminis</name>
    <dbReference type="NCBI Taxonomy" id="1849022"/>
    <lineage>
        <taxon>Bacteria</taxon>
        <taxon>Bacillati</taxon>
        <taxon>Actinomycetota</taxon>
        <taxon>Actinomycetes</taxon>
        <taxon>Micrococcales</taxon>
        <taxon>Demequinaceae</taxon>
        <taxon>Demequina</taxon>
    </lineage>
</organism>
<evidence type="ECO:0000256" key="1">
    <source>
        <dbReference type="SAM" id="Phobius"/>
    </source>
</evidence>
<evidence type="ECO:0000313" key="3">
    <source>
        <dbReference type="Proteomes" id="UP001157125"/>
    </source>
</evidence>
<comment type="caution">
    <text evidence="2">The sequence shown here is derived from an EMBL/GenBank/DDBJ whole genome shotgun (WGS) entry which is preliminary data.</text>
</comment>